<dbReference type="OrthoDB" id="10566585at2759"/>
<dbReference type="EMBL" id="CAJOBP010003690">
    <property type="protein sequence ID" value="CAF4414996.1"/>
    <property type="molecule type" value="Genomic_DNA"/>
</dbReference>
<evidence type="ECO:0000313" key="2">
    <source>
        <dbReference type="EMBL" id="CAF3388316.1"/>
    </source>
</evidence>
<feature type="transmembrane region" description="Helical" evidence="1">
    <location>
        <begin position="63"/>
        <end position="87"/>
    </location>
</feature>
<dbReference type="Proteomes" id="UP000663869">
    <property type="component" value="Unassembled WGS sequence"/>
</dbReference>
<dbReference type="EMBL" id="CAJOBQ010001384">
    <property type="protein sequence ID" value="CAF4482335.1"/>
    <property type="molecule type" value="Genomic_DNA"/>
</dbReference>
<dbReference type="EMBL" id="CAJNYU010002178">
    <property type="protein sequence ID" value="CAF3513544.1"/>
    <property type="molecule type" value="Genomic_DNA"/>
</dbReference>
<dbReference type="Proteomes" id="UP000663873">
    <property type="component" value="Unassembled WGS sequence"/>
</dbReference>
<dbReference type="Proteomes" id="UP000663862">
    <property type="component" value="Unassembled WGS sequence"/>
</dbReference>
<keyword evidence="9" id="KW-1185">Reference proteome</keyword>
<accession>A0A820PX47</accession>
<dbReference type="Proteomes" id="UP000663848">
    <property type="component" value="Unassembled WGS sequence"/>
</dbReference>
<dbReference type="EMBL" id="CAJOBS010001929">
    <property type="protein sequence ID" value="CAF4775605.1"/>
    <property type="molecule type" value="Genomic_DNA"/>
</dbReference>
<sequence>MPTCSDQVVYRPGFYTSSQNMSPATFKPPVRNITTDLSNVLNANGTTSHVETQKNTWRSKRRWLIMALAIVGVFAAIVGGYVAYALLATSSTSMLERNYTDEEVH</sequence>
<keyword evidence="1" id="KW-0472">Membrane</keyword>
<protein>
    <recommendedName>
        <fullName evidence="10">Transmembrane protein</fullName>
    </recommendedName>
</protein>
<dbReference type="Proteomes" id="UP000663825">
    <property type="component" value="Unassembled WGS sequence"/>
</dbReference>
<comment type="caution">
    <text evidence="5">The sequence shown here is derived from an EMBL/GenBank/DDBJ whole genome shotgun (WGS) entry which is preliminary data.</text>
</comment>
<name>A0A820PX47_9BILA</name>
<dbReference type="EMBL" id="CAJNXB010004692">
    <property type="protein sequence ID" value="CAF3388316.1"/>
    <property type="molecule type" value="Genomic_DNA"/>
</dbReference>
<dbReference type="EMBL" id="CAJOBR010002006">
    <property type="protein sequence ID" value="CAF4650816.1"/>
    <property type="molecule type" value="Genomic_DNA"/>
</dbReference>
<dbReference type="Proteomes" id="UP000663838">
    <property type="component" value="Unassembled WGS sequence"/>
</dbReference>
<evidence type="ECO:0000256" key="1">
    <source>
        <dbReference type="SAM" id="Phobius"/>
    </source>
</evidence>
<reference evidence="5" key="1">
    <citation type="submission" date="2021-02" db="EMBL/GenBank/DDBJ databases">
        <authorList>
            <person name="Nowell W R."/>
        </authorList>
    </citation>
    <scope>NUCLEOTIDE SEQUENCE</scope>
</reference>
<evidence type="ECO:0000313" key="6">
    <source>
        <dbReference type="EMBL" id="CAF4482335.1"/>
    </source>
</evidence>
<keyword evidence="1" id="KW-1133">Transmembrane helix</keyword>
<dbReference type="EMBL" id="CAJNYV010004421">
    <property type="protein sequence ID" value="CAF3671600.1"/>
    <property type="molecule type" value="Genomic_DNA"/>
</dbReference>
<dbReference type="AlphaFoldDB" id="A0A820PX47"/>
<dbReference type="Proteomes" id="UP000663865">
    <property type="component" value="Unassembled WGS sequence"/>
</dbReference>
<keyword evidence="1" id="KW-0812">Transmembrane</keyword>
<evidence type="ECO:0000313" key="4">
    <source>
        <dbReference type="EMBL" id="CAF3671600.1"/>
    </source>
</evidence>
<proteinExistence type="predicted"/>
<evidence type="ECO:0000313" key="8">
    <source>
        <dbReference type="EMBL" id="CAF4775605.1"/>
    </source>
</evidence>
<evidence type="ECO:0000313" key="5">
    <source>
        <dbReference type="EMBL" id="CAF4414996.1"/>
    </source>
</evidence>
<evidence type="ECO:0000313" key="3">
    <source>
        <dbReference type="EMBL" id="CAF3513544.1"/>
    </source>
</evidence>
<evidence type="ECO:0000313" key="7">
    <source>
        <dbReference type="EMBL" id="CAF4650816.1"/>
    </source>
</evidence>
<organism evidence="5 9">
    <name type="scientific">Rotaria socialis</name>
    <dbReference type="NCBI Taxonomy" id="392032"/>
    <lineage>
        <taxon>Eukaryota</taxon>
        <taxon>Metazoa</taxon>
        <taxon>Spiralia</taxon>
        <taxon>Gnathifera</taxon>
        <taxon>Rotifera</taxon>
        <taxon>Eurotatoria</taxon>
        <taxon>Bdelloidea</taxon>
        <taxon>Philodinida</taxon>
        <taxon>Philodinidae</taxon>
        <taxon>Rotaria</taxon>
    </lineage>
</organism>
<evidence type="ECO:0008006" key="10">
    <source>
        <dbReference type="Google" id="ProtNLM"/>
    </source>
</evidence>
<evidence type="ECO:0000313" key="9">
    <source>
        <dbReference type="Proteomes" id="UP000663873"/>
    </source>
</evidence>
<gene>
    <name evidence="3" type="ORF">FME351_LOCUS17522</name>
    <name evidence="4" type="ORF">KIK155_LOCUS24712</name>
    <name evidence="7" type="ORF">QYT958_LOCUS14809</name>
    <name evidence="2" type="ORF">TIS948_LOCUS26597</name>
    <name evidence="8" type="ORF">TOA249_LOCUS21846</name>
    <name evidence="6" type="ORF">TSG867_LOCUS19614</name>
    <name evidence="5" type="ORF">UJA718_LOCUS20118</name>
</gene>